<dbReference type="RefSeq" id="WP_036621497.1">
    <property type="nucleotide sequence ID" value="NZ_BGML01000009.1"/>
</dbReference>
<name>A0A091A0D0_PAEMA</name>
<feature type="transmembrane region" description="Helical" evidence="1">
    <location>
        <begin position="34"/>
        <end position="56"/>
    </location>
</feature>
<evidence type="ECO:0000256" key="1">
    <source>
        <dbReference type="SAM" id="Phobius"/>
    </source>
</evidence>
<keyword evidence="1" id="KW-0812">Transmembrane</keyword>
<dbReference type="AlphaFoldDB" id="A0A091A0D0"/>
<evidence type="ECO:0000313" key="5">
    <source>
        <dbReference type="Proteomes" id="UP000442469"/>
    </source>
</evidence>
<dbReference type="OrthoDB" id="2666535at2"/>
<dbReference type="GeneID" id="77006253"/>
<keyword evidence="1" id="KW-1133">Transmembrane helix</keyword>
<evidence type="ECO:0000313" key="2">
    <source>
        <dbReference type="EMBL" id="KFN09801.1"/>
    </source>
</evidence>
<dbReference type="Proteomes" id="UP000442469">
    <property type="component" value="Unassembled WGS sequence"/>
</dbReference>
<evidence type="ECO:0000313" key="4">
    <source>
        <dbReference type="Proteomes" id="UP000029278"/>
    </source>
</evidence>
<dbReference type="PATRIC" id="fig|44252.3.peg.2026"/>
<gene>
    <name evidence="2" type="ORF">DJ90_3533</name>
    <name evidence="3" type="ORF">GNQ08_08940</name>
</gene>
<sequence length="94" mass="10210">MEYASLGQGYYQEGMFHMQRNFNASPAGQGRNKYAGWAAVLAAAVLLALVSACSLAPDRATMKKQAEGWPWPFGVSVSNDVYSPTIAEDVYSKD</sequence>
<protein>
    <submittedName>
        <fullName evidence="2">Uncharacterized protein</fullName>
    </submittedName>
</protein>
<dbReference type="HOGENOM" id="CLU_2383379_0_0_9"/>
<reference evidence="2 4" key="1">
    <citation type="submission" date="2014-04" db="EMBL/GenBank/DDBJ databases">
        <authorList>
            <person name="Bishop-Lilly K.A."/>
            <person name="Broomall S.M."/>
            <person name="Chain P.S."/>
            <person name="Chertkov O."/>
            <person name="Coyne S.R."/>
            <person name="Daligault H.E."/>
            <person name="Davenport K.W."/>
            <person name="Erkkila T."/>
            <person name="Frey K.G."/>
            <person name="Gibbons H.S."/>
            <person name="Gu W."/>
            <person name="Jaissle J."/>
            <person name="Johnson S.L."/>
            <person name="Koroleva G.I."/>
            <person name="Ladner J.T."/>
            <person name="Lo C.-C."/>
            <person name="Minogue T.D."/>
            <person name="Munk C."/>
            <person name="Palacios G.F."/>
            <person name="Redden C.L."/>
            <person name="Rosenzweig C.N."/>
            <person name="Scholz M.B."/>
            <person name="Teshima H."/>
            <person name="Xu Y."/>
        </authorList>
    </citation>
    <scope>NUCLEOTIDE SEQUENCE [LARGE SCALE GENOMIC DNA]</scope>
    <source>
        <strain evidence="2 4">8244</strain>
    </source>
</reference>
<organism evidence="2 4">
    <name type="scientific">Paenibacillus macerans</name>
    <name type="common">Bacillus macerans</name>
    <dbReference type="NCBI Taxonomy" id="44252"/>
    <lineage>
        <taxon>Bacteria</taxon>
        <taxon>Bacillati</taxon>
        <taxon>Bacillota</taxon>
        <taxon>Bacilli</taxon>
        <taxon>Bacillales</taxon>
        <taxon>Paenibacillaceae</taxon>
        <taxon>Paenibacillus</taxon>
    </lineage>
</organism>
<proteinExistence type="predicted"/>
<evidence type="ECO:0000313" key="3">
    <source>
        <dbReference type="EMBL" id="MUG22534.1"/>
    </source>
</evidence>
<dbReference type="Proteomes" id="UP000029278">
    <property type="component" value="Unassembled WGS sequence"/>
</dbReference>
<dbReference type="EMBL" id="WNZZ01000005">
    <property type="protein sequence ID" value="MUG22534.1"/>
    <property type="molecule type" value="Genomic_DNA"/>
</dbReference>
<dbReference type="STRING" id="44252.DJ90_3533"/>
<dbReference type="EMBL" id="JMQA01000021">
    <property type="protein sequence ID" value="KFN09801.1"/>
    <property type="molecule type" value="Genomic_DNA"/>
</dbReference>
<keyword evidence="4" id="KW-1185">Reference proteome</keyword>
<keyword evidence="1" id="KW-0472">Membrane</keyword>
<comment type="caution">
    <text evidence="2">The sequence shown here is derived from an EMBL/GenBank/DDBJ whole genome shotgun (WGS) entry which is preliminary data.</text>
</comment>
<reference evidence="3 5" key="2">
    <citation type="submission" date="2019-11" db="EMBL/GenBank/DDBJ databases">
        <title>Draft genome sequences of five Paenibacillus species of dairy origin.</title>
        <authorList>
            <person name="Olajide A.M."/>
            <person name="Chen S."/>
            <person name="Lapointe G."/>
        </authorList>
    </citation>
    <scope>NUCLEOTIDE SEQUENCE [LARGE SCALE GENOMIC DNA]</scope>
    <source>
        <strain evidence="3 5">3CT49</strain>
    </source>
</reference>
<accession>A0A091A0D0</accession>